<name>A0A085M8T8_9BILA</name>
<dbReference type="Proteomes" id="UP000030764">
    <property type="component" value="Unassembled WGS sequence"/>
</dbReference>
<accession>A0A085M8T8</accession>
<reference evidence="2 4" key="1">
    <citation type="journal article" date="2014" name="Nat. Genet.">
        <title>Genome and transcriptome of the porcine whipworm Trichuris suis.</title>
        <authorList>
            <person name="Jex A.R."/>
            <person name="Nejsum P."/>
            <person name="Schwarz E.M."/>
            <person name="Hu L."/>
            <person name="Young N.D."/>
            <person name="Hall R.S."/>
            <person name="Korhonen P.K."/>
            <person name="Liao S."/>
            <person name="Thamsborg S."/>
            <person name="Xia J."/>
            <person name="Xu P."/>
            <person name="Wang S."/>
            <person name="Scheerlinck J.P."/>
            <person name="Hofmann A."/>
            <person name="Sternberg P.W."/>
            <person name="Wang J."/>
            <person name="Gasser R.B."/>
        </authorList>
    </citation>
    <scope>NUCLEOTIDE SEQUENCE [LARGE SCALE GENOMIC DNA]</scope>
    <source>
        <strain evidence="3">DCEP-RM93F</strain>
        <strain evidence="2">DCEP-RM93M</strain>
    </source>
</reference>
<proteinExistence type="predicted"/>
<gene>
    <name evidence="2" type="ORF">M513_05550</name>
    <name evidence="3" type="ORF">M514_05550</name>
</gene>
<sequence length="123" mass="13819">MVSAFSSCYTPNLRPLLRNDKTKVPFEERPGIVYDIKCGCNASYIGETGNTTRQVQRAHEGTQRQEDSEGRPQRDAEETLRPTFNAATITGHGEGKEQFCGLSVHLTYIEKYFVVRGSFALDK</sequence>
<dbReference type="AlphaFoldDB" id="A0A085M8T8"/>
<protein>
    <recommendedName>
        <fullName evidence="5">GIY-YIG domain-containing protein</fullName>
    </recommendedName>
</protein>
<evidence type="ECO:0000313" key="4">
    <source>
        <dbReference type="Proteomes" id="UP000030764"/>
    </source>
</evidence>
<evidence type="ECO:0000313" key="2">
    <source>
        <dbReference type="EMBL" id="KFD53634.1"/>
    </source>
</evidence>
<feature type="region of interest" description="Disordered" evidence="1">
    <location>
        <begin position="49"/>
        <end position="80"/>
    </location>
</feature>
<evidence type="ECO:0000256" key="1">
    <source>
        <dbReference type="SAM" id="MobiDB-lite"/>
    </source>
</evidence>
<dbReference type="EMBL" id="KL363215">
    <property type="protein sequence ID" value="KFD53634.1"/>
    <property type="molecule type" value="Genomic_DNA"/>
</dbReference>
<evidence type="ECO:0000313" key="3">
    <source>
        <dbReference type="EMBL" id="KFD62627.1"/>
    </source>
</evidence>
<feature type="compositionally biased region" description="Basic and acidic residues" evidence="1">
    <location>
        <begin position="57"/>
        <end position="80"/>
    </location>
</feature>
<evidence type="ECO:0008006" key="5">
    <source>
        <dbReference type="Google" id="ProtNLM"/>
    </source>
</evidence>
<dbReference type="Proteomes" id="UP000030758">
    <property type="component" value="Unassembled WGS sequence"/>
</dbReference>
<keyword evidence="4" id="KW-1185">Reference proteome</keyword>
<dbReference type="EMBL" id="KL367591">
    <property type="protein sequence ID" value="KFD62627.1"/>
    <property type="molecule type" value="Genomic_DNA"/>
</dbReference>
<organism evidence="2 4">
    <name type="scientific">Trichuris suis</name>
    <name type="common">pig whipworm</name>
    <dbReference type="NCBI Taxonomy" id="68888"/>
    <lineage>
        <taxon>Eukaryota</taxon>
        <taxon>Metazoa</taxon>
        <taxon>Ecdysozoa</taxon>
        <taxon>Nematoda</taxon>
        <taxon>Enoplea</taxon>
        <taxon>Dorylaimia</taxon>
        <taxon>Trichinellida</taxon>
        <taxon>Trichuridae</taxon>
        <taxon>Trichuris</taxon>
    </lineage>
</organism>